<dbReference type="PANTHER" id="PTHR43667">
    <property type="entry name" value="CYCLOPROPANE-FATTY-ACYL-PHOSPHOLIPID SYNTHASE"/>
    <property type="match status" value="1"/>
</dbReference>
<dbReference type="Pfam" id="PF13847">
    <property type="entry name" value="Methyltransf_31"/>
    <property type="match status" value="1"/>
</dbReference>
<dbReference type="AlphaFoldDB" id="A0A4V1GM11"/>
<dbReference type="InterPro" id="IPR029063">
    <property type="entry name" value="SAM-dependent_MTases_sf"/>
</dbReference>
<proteinExistence type="predicted"/>
<name>A0A4V1GM11_EUBML</name>
<evidence type="ECO:0000259" key="1">
    <source>
        <dbReference type="Pfam" id="PF13847"/>
    </source>
</evidence>
<dbReference type="PANTHER" id="PTHR43667:SF2">
    <property type="entry name" value="FATTY ACID C-METHYL TRANSFERASE"/>
    <property type="match status" value="1"/>
</dbReference>
<evidence type="ECO:0000313" key="2">
    <source>
        <dbReference type="EMBL" id="QCT71666.1"/>
    </source>
</evidence>
<accession>A0A4V1GM11</accession>
<dbReference type="EMBL" id="CP029487">
    <property type="protein sequence ID" value="QCT71666.1"/>
    <property type="molecule type" value="Genomic_DNA"/>
</dbReference>
<evidence type="ECO:0000313" key="3">
    <source>
        <dbReference type="Proteomes" id="UP000218387"/>
    </source>
</evidence>
<organism evidence="2 3">
    <name type="scientific">Eubacterium maltosivorans</name>
    <dbReference type="NCBI Taxonomy" id="2041044"/>
    <lineage>
        <taxon>Bacteria</taxon>
        <taxon>Bacillati</taxon>
        <taxon>Bacillota</taxon>
        <taxon>Clostridia</taxon>
        <taxon>Eubacteriales</taxon>
        <taxon>Eubacteriaceae</taxon>
        <taxon>Eubacterium</taxon>
    </lineage>
</organism>
<protein>
    <submittedName>
        <fullName evidence="2">Class I SAM-dependent methyltransferase</fullName>
    </submittedName>
</protein>
<keyword evidence="2" id="KW-0489">Methyltransferase</keyword>
<keyword evidence="2" id="KW-0808">Transferase</keyword>
<dbReference type="InterPro" id="IPR025714">
    <property type="entry name" value="Methyltranfer_dom"/>
</dbReference>
<keyword evidence="3" id="KW-1185">Reference proteome</keyword>
<feature type="domain" description="Methyltransferase" evidence="1">
    <location>
        <begin position="60"/>
        <end position="141"/>
    </location>
</feature>
<dbReference type="Proteomes" id="UP000218387">
    <property type="component" value="Chromosome"/>
</dbReference>
<dbReference type="GO" id="GO:0032259">
    <property type="term" value="P:methylation"/>
    <property type="evidence" value="ECO:0007669"/>
    <property type="project" value="UniProtKB-KW"/>
</dbReference>
<dbReference type="GO" id="GO:0008168">
    <property type="term" value="F:methyltransferase activity"/>
    <property type="evidence" value="ECO:0007669"/>
    <property type="project" value="UniProtKB-KW"/>
</dbReference>
<gene>
    <name evidence="2" type="ORF">CPZ25_010120</name>
</gene>
<dbReference type="RefSeq" id="WP_096918681.1">
    <property type="nucleotide sequence ID" value="NZ_CP029487.1"/>
</dbReference>
<dbReference type="SUPFAM" id="SSF53335">
    <property type="entry name" value="S-adenosyl-L-methionine-dependent methyltransferases"/>
    <property type="match status" value="1"/>
</dbReference>
<dbReference type="Gene3D" id="3.40.50.150">
    <property type="entry name" value="Vaccinia Virus protein VP39"/>
    <property type="match status" value="1"/>
</dbReference>
<reference evidence="2 3" key="1">
    <citation type="submission" date="2018-05" db="EMBL/GenBank/DDBJ databases">
        <title>Genome comparison of Eubacterium sp.</title>
        <authorList>
            <person name="Feng Y."/>
            <person name="Sanchez-Andrea I."/>
            <person name="Stams A.J.M."/>
            <person name="De Vos W.M."/>
        </authorList>
    </citation>
    <scope>NUCLEOTIDE SEQUENCE [LARGE SCALE GENOMIC DNA]</scope>
    <source>
        <strain evidence="2 3">YI</strain>
    </source>
</reference>
<sequence>MMNGLVNWAAISELNRPAAKAGPMDTDPAKMWGAVAQMYNKMAQLEREYTQNQLDAMIITEKDTVLDIGCGPGRLSVPVASMAKSVTSLDVAQQMLEKCRENADAAGVSNLTTRLLNWDDVKPGENVEKHDIVIASRTTALVDLIKLNALANKYVFILCWTKSPSLKEVHDALFYGVDDTLKPMPPMNRLLGYNVNFNLLYDMGVNPNVKVVTDGFHCDYESREAAYNDLRILHPVPEDREEIFRKNVDKWLTDLPGGGVSFRRETETYVMWWKPGKLEL</sequence>
<dbReference type="KEGG" id="emt:CPZ25_010120"/>
<dbReference type="CDD" id="cd02440">
    <property type="entry name" value="AdoMet_MTases"/>
    <property type="match status" value="1"/>
</dbReference>
<dbReference type="InterPro" id="IPR050723">
    <property type="entry name" value="CFA/CMAS"/>
</dbReference>